<feature type="domain" description="Translation initiation factor 3 N-terminal" evidence="1">
    <location>
        <begin position="2"/>
        <end position="44"/>
    </location>
</feature>
<reference evidence="2" key="1">
    <citation type="submission" date="2022-04" db="EMBL/GenBank/DDBJ databases">
        <title>Complete genome sequence of a cyanobacterium, Nostoc sp. SO-36, isolated in Antarctica.</title>
        <authorList>
            <person name="Kanesaki Y."/>
            <person name="Effendi D."/>
            <person name="Sakamoto T."/>
            <person name="Ohtani S."/>
            <person name="Awai K."/>
        </authorList>
    </citation>
    <scope>NUCLEOTIDE SEQUENCE</scope>
    <source>
        <strain evidence="2">SO-36</strain>
        <plasmid evidence="2">pANSO36A</plasmid>
    </source>
</reference>
<dbReference type="EMBL" id="AP025733">
    <property type="protein sequence ID" value="BDI20589.1"/>
    <property type="molecule type" value="Genomic_DNA"/>
</dbReference>
<evidence type="ECO:0000313" key="3">
    <source>
        <dbReference type="Proteomes" id="UP001055453"/>
    </source>
</evidence>
<protein>
    <recommendedName>
        <fullName evidence="1">Translation initiation factor 3 N-terminal domain-containing protein</fullName>
    </recommendedName>
</protein>
<gene>
    <name evidence="2" type="ORF">ANSO36C_63910</name>
</gene>
<keyword evidence="2" id="KW-0614">Plasmid</keyword>
<dbReference type="Gene3D" id="3.10.20.80">
    <property type="entry name" value="Translation initiation factor 3 (IF-3), N-terminal domain"/>
    <property type="match status" value="1"/>
</dbReference>
<dbReference type="SUPFAM" id="SSF54364">
    <property type="entry name" value="Translation initiation factor IF3, N-terminal domain"/>
    <property type="match status" value="1"/>
</dbReference>
<dbReference type="Pfam" id="PF05198">
    <property type="entry name" value="IF3_N"/>
    <property type="match status" value="1"/>
</dbReference>
<geneLocation type="plasmid" evidence="2 3">
    <name>pANSO36A</name>
</geneLocation>
<keyword evidence="3" id="KW-1185">Reference proteome</keyword>
<accession>A0ABN6QCL6</accession>
<dbReference type="InterPro" id="IPR019814">
    <property type="entry name" value="Translation_initiation_fac_3_N"/>
</dbReference>
<evidence type="ECO:0000313" key="2">
    <source>
        <dbReference type="EMBL" id="BDI20589.1"/>
    </source>
</evidence>
<dbReference type="Proteomes" id="UP001055453">
    <property type="component" value="Plasmid pANSO36A"/>
</dbReference>
<dbReference type="InterPro" id="IPR036787">
    <property type="entry name" value="T_IF-3_N_sf"/>
</dbReference>
<evidence type="ECO:0000259" key="1">
    <source>
        <dbReference type="Pfam" id="PF05198"/>
    </source>
</evidence>
<proteinExistence type="predicted"/>
<name>A0ABN6QCL6_NOSCO</name>
<organism evidence="2 3">
    <name type="scientific">Nostoc cf. commune SO-36</name>
    <dbReference type="NCBI Taxonomy" id="449208"/>
    <lineage>
        <taxon>Bacteria</taxon>
        <taxon>Bacillati</taxon>
        <taxon>Cyanobacteriota</taxon>
        <taxon>Cyanophyceae</taxon>
        <taxon>Nostocales</taxon>
        <taxon>Nostocaceae</taxon>
        <taxon>Nostoc</taxon>
    </lineage>
</organism>
<sequence length="44" mass="4818">MIDHENNNRGLTDTNEALQLAESLELDLVLVSEGKEAPVAKILN</sequence>